<feature type="signal peptide" evidence="1">
    <location>
        <begin position="1"/>
        <end position="24"/>
    </location>
</feature>
<keyword evidence="3" id="KW-1185">Reference proteome</keyword>
<evidence type="ECO:0000313" key="2">
    <source>
        <dbReference type="EMBL" id="OTG65420.1"/>
    </source>
</evidence>
<evidence type="ECO:0000313" key="3">
    <source>
        <dbReference type="Proteomes" id="UP000242765"/>
    </source>
</evidence>
<proteinExistence type="predicted"/>
<dbReference type="AlphaFoldDB" id="A0A1Y3CFL5"/>
<dbReference type="RefSeq" id="WP_086203482.1">
    <property type="nucleotide sequence ID" value="NZ_NEGB01000004.1"/>
</dbReference>
<keyword evidence="1" id="KW-0732">Signal</keyword>
<sequence length="187" mass="20977">MKLKLLLICILFELLACSSQKNHADKNAEQATVSGAVVAKPCQLLSFTQMIDDSLWQELYKDNEIEVKSQLQRAEISELTRQEFEEHADYAAGAIGIPLGDVGDLDLDSEVASVKKDGLDYLIDLKEDNLSFRLAQNFDINTTLKFRENPDVGFEDLCTNSDPSIVQIAKFVLFKSASSMYLYNLKD</sequence>
<dbReference type="OrthoDB" id="6688287at2"/>
<accession>A0A1Y3CFL5</accession>
<protein>
    <submittedName>
        <fullName evidence="2">Uncharacterized protein</fullName>
    </submittedName>
</protein>
<comment type="caution">
    <text evidence="2">The sequence shown here is derived from an EMBL/GenBank/DDBJ whole genome shotgun (WGS) entry which is preliminary data.</text>
</comment>
<dbReference type="Proteomes" id="UP000242765">
    <property type="component" value="Unassembled WGS sequence"/>
</dbReference>
<evidence type="ECO:0000256" key="1">
    <source>
        <dbReference type="SAM" id="SignalP"/>
    </source>
</evidence>
<feature type="chain" id="PRO_5012508587" evidence="1">
    <location>
        <begin position="25"/>
        <end position="187"/>
    </location>
</feature>
<dbReference type="EMBL" id="NEGB01000004">
    <property type="protein sequence ID" value="OTG65420.1"/>
    <property type="molecule type" value="Genomic_DNA"/>
</dbReference>
<name>A0A1Y3CFL5_9GAMM</name>
<reference evidence="2 3" key="1">
    <citation type="submission" date="2017-04" db="EMBL/GenBank/DDBJ databases">
        <title>High diversity of culturable Acinetobacter species in natural soil and water ecosystems.</title>
        <authorList>
            <person name="Nemec A."/>
            <person name="Radolfova-Krizova L."/>
        </authorList>
    </citation>
    <scope>NUCLEOTIDE SEQUENCE [LARGE SCALE GENOMIC DNA]</scope>
    <source>
        <strain evidence="2 3">ANC 4999</strain>
    </source>
</reference>
<organism evidence="2 3">
    <name type="scientific">Acinetobacter silvestris</name>
    <dbReference type="NCBI Taxonomy" id="1977882"/>
    <lineage>
        <taxon>Bacteria</taxon>
        <taxon>Pseudomonadati</taxon>
        <taxon>Pseudomonadota</taxon>
        <taxon>Gammaproteobacteria</taxon>
        <taxon>Moraxellales</taxon>
        <taxon>Moraxellaceae</taxon>
        <taxon>Acinetobacter</taxon>
    </lineage>
</organism>
<gene>
    <name evidence="2" type="ORF">B9T28_08090</name>
</gene>